<evidence type="ECO:0000256" key="1">
    <source>
        <dbReference type="ARBA" id="ARBA00010216"/>
    </source>
</evidence>
<dbReference type="InterPro" id="IPR016024">
    <property type="entry name" value="ARM-type_fold"/>
</dbReference>
<dbReference type="OrthoDB" id="19232at2759"/>
<comment type="similarity">
    <text evidence="1">Belongs to the EFR3 family.</text>
</comment>
<accession>A0A8H7UY23</accession>
<dbReference type="AlphaFoldDB" id="A0A8H7UY23"/>
<evidence type="ECO:0008006" key="4">
    <source>
        <dbReference type="Google" id="ProtNLM"/>
    </source>
</evidence>
<dbReference type="InterPro" id="IPR049150">
    <property type="entry name" value="EFR3_HEAT-like_rpt"/>
</dbReference>
<dbReference type="EMBL" id="JAEPRC010000569">
    <property type="protein sequence ID" value="KAG2194709.1"/>
    <property type="molecule type" value="Genomic_DNA"/>
</dbReference>
<keyword evidence="3" id="KW-1185">Reference proteome</keyword>
<name>A0A8H7UY23_9FUNG</name>
<sequence length="826" mass="92933">MVSCIPCVNIKHATLVKNCYPPVKDGSTIPRSSELSYLTFYASSKPAKLTKVGSFIQKKVEKDIRKGRKSHNLVSLQIIKALIQTCHRDLNIFSKDVVKILSLLVDTRDLEIIDRSCETFIIFCSYHDGTTLGVDTSFTTDYESLLNKFSGFCNYTNEDLAFALKMSYIGHRAVQAAVTSGALQSSNFKMQLSILFPPLIITIASKPTGTELDTSNGSVDIRDSALNNNKVNPQVIESIAAHTIAILFNRVTGPSVRLSLVPLFNYLNEKEKWWPPQLVVKIMKLVLDSLQPQYRHLLVSYILQYLDTANKEEDITNDKHAALVSTLDSILNANVPLVGISVLEVLNSLFSLLIKTTQYHPFNMSTVFNNNSQEETNIVEEKSNNVNLIQHELVHSIGGLATQNYYDNQLNDMIGYLTSKLRTSTSLDKVDGMLIHDYRSIVLCCLNSVVQGSQSAISPNSSEAEIRIAGTKIPLDAWNPALGLLYDKNSRTRMNFAKCLNNFLQNIPSKVSIDPTDKYPKHSLTEHQDNTFVNRLIHTMLDWILISDFNVTDLKFFYAYLCLLNRKFGVDATVVIVPLVFKIQQCIQENKITLQTRQYAIESALISWFSMVAGFYNIQPLQDYINTIKLKRDTHLDDFLLTESIDNSIKEPELFSISVDDTATKTNTTWIDRSTIVELMSKEGNLRDEIDTHGLDLEAKLFAEWGSDAFLRNDQTVRSRILLESTENKPKLASPWEHAEMERSPLTIDDKRNSIRVATLKEALVAQTVTYDDVDTDSTQSNSVSAHSKLPPMRSNEMNALLTELNLPQQVAPNTVSLVNPPYKST</sequence>
<dbReference type="PANTHER" id="PTHR47766">
    <property type="entry name" value="PROTEIN EFR3"/>
    <property type="match status" value="1"/>
</dbReference>
<protein>
    <recommendedName>
        <fullName evidence="4">Protein EFR3</fullName>
    </recommendedName>
</protein>
<evidence type="ECO:0000313" key="3">
    <source>
        <dbReference type="Proteomes" id="UP000650833"/>
    </source>
</evidence>
<dbReference type="Pfam" id="PF21072">
    <property type="entry name" value="EFR3"/>
    <property type="match status" value="1"/>
</dbReference>
<organism evidence="2 3">
    <name type="scientific">Mucor plumbeus</name>
    <dbReference type="NCBI Taxonomy" id="97098"/>
    <lineage>
        <taxon>Eukaryota</taxon>
        <taxon>Fungi</taxon>
        <taxon>Fungi incertae sedis</taxon>
        <taxon>Mucoromycota</taxon>
        <taxon>Mucoromycotina</taxon>
        <taxon>Mucoromycetes</taxon>
        <taxon>Mucorales</taxon>
        <taxon>Mucorineae</taxon>
        <taxon>Mucoraceae</taxon>
        <taxon>Mucor</taxon>
    </lineage>
</organism>
<reference evidence="2" key="1">
    <citation type="submission" date="2020-12" db="EMBL/GenBank/DDBJ databases">
        <title>Metabolic potential, ecology and presence of endohyphal bacteria is reflected in genomic diversity of Mucoromycotina.</title>
        <authorList>
            <person name="Muszewska A."/>
            <person name="Okrasinska A."/>
            <person name="Steczkiewicz K."/>
            <person name="Drgas O."/>
            <person name="Orlowska M."/>
            <person name="Perlinska-Lenart U."/>
            <person name="Aleksandrzak-Piekarczyk T."/>
            <person name="Szatraj K."/>
            <person name="Zielenkiewicz U."/>
            <person name="Pilsyk S."/>
            <person name="Malc E."/>
            <person name="Mieczkowski P."/>
            <person name="Kruszewska J.S."/>
            <person name="Biernat P."/>
            <person name="Pawlowska J."/>
        </authorList>
    </citation>
    <scope>NUCLEOTIDE SEQUENCE</scope>
    <source>
        <strain evidence="2">CBS 226.32</strain>
    </source>
</reference>
<dbReference type="Proteomes" id="UP000650833">
    <property type="component" value="Unassembled WGS sequence"/>
</dbReference>
<dbReference type="InterPro" id="IPR039786">
    <property type="entry name" value="EFR3"/>
</dbReference>
<dbReference type="SUPFAM" id="SSF48371">
    <property type="entry name" value="ARM repeat"/>
    <property type="match status" value="1"/>
</dbReference>
<proteinExistence type="inferred from homology"/>
<dbReference type="GO" id="GO:0072659">
    <property type="term" value="P:protein localization to plasma membrane"/>
    <property type="evidence" value="ECO:0007669"/>
    <property type="project" value="InterPro"/>
</dbReference>
<evidence type="ECO:0000313" key="2">
    <source>
        <dbReference type="EMBL" id="KAG2194709.1"/>
    </source>
</evidence>
<gene>
    <name evidence="2" type="ORF">INT46_001955</name>
</gene>
<comment type="caution">
    <text evidence="2">The sequence shown here is derived from an EMBL/GenBank/DDBJ whole genome shotgun (WGS) entry which is preliminary data.</text>
</comment>
<dbReference type="PANTHER" id="PTHR47766:SF1">
    <property type="entry name" value="PROTEIN EFR3"/>
    <property type="match status" value="1"/>
</dbReference>